<accession>A0AAD3T742</accession>
<evidence type="ECO:0000313" key="1">
    <source>
        <dbReference type="EMBL" id="GMH23816.1"/>
    </source>
</evidence>
<protein>
    <submittedName>
        <fullName evidence="1">Uncharacterized protein</fullName>
    </submittedName>
</protein>
<comment type="caution">
    <text evidence="1">The sequence shown here is derived from an EMBL/GenBank/DDBJ whole genome shotgun (WGS) entry which is preliminary data.</text>
</comment>
<organism evidence="1 2">
    <name type="scientific">Nepenthes gracilis</name>
    <name type="common">Slender pitcher plant</name>
    <dbReference type="NCBI Taxonomy" id="150966"/>
    <lineage>
        <taxon>Eukaryota</taxon>
        <taxon>Viridiplantae</taxon>
        <taxon>Streptophyta</taxon>
        <taxon>Embryophyta</taxon>
        <taxon>Tracheophyta</taxon>
        <taxon>Spermatophyta</taxon>
        <taxon>Magnoliopsida</taxon>
        <taxon>eudicotyledons</taxon>
        <taxon>Gunneridae</taxon>
        <taxon>Pentapetalae</taxon>
        <taxon>Caryophyllales</taxon>
        <taxon>Nepenthaceae</taxon>
        <taxon>Nepenthes</taxon>
    </lineage>
</organism>
<sequence>MRFNFNNTVRLATKHAASKIPSVHYQSFGTERNPDSEFASRFSNLKQWSESSSAAPQYEPQSVSSSLPLQATEYQIYEYIAKIYGLVGACNLRVFFWHENASESDAKRSMRNMREFIEKRKILSMKNNKPKRKKPYDDMAVILINDGCSRMPAGFRFRGVIKQNSFGRKALELKKVDDDRKRGDDCYDFRGVTCAAPRSGTRISTPYTP</sequence>
<proteinExistence type="predicted"/>
<dbReference type="EMBL" id="BSYO01000026">
    <property type="protein sequence ID" value="GMH23816.1"/>
    <property type="molecule type" value="Genomic_DNA"/>
</dbReference>
<dbReference type="Proteomes" id="UP001279734">
    <property type="component" value="Unassembled WGS sequence"/>
</dbReference>
<reference evidence="1" key="1">
    <citation type="submission" date="2023-05" db="EMBL/GenBank/DDBJ databases">
        <title>Nepenthes gracilis genome sequencing.</title>
        <authorList>
            <person name="Fukushima K."/>
        </authorList>
    </citation>
    <scope>NUCLEOTIDE SEQUENCE</scope>
    <source>
        <strain evidence="1">SING2019-196</strain>
    </source>
</reference>
<keyword evidence="2" id="KW-1185">Reference proteome</keyword>
<evidence type="ECO:0000313" key="2">
    <source>
        <dbReference type="Proteomes" id="UP001279734"/>
    </source>
</evidence>
<dbReference type="AlphaFoldDB" id="A0AAD3T742"/>
<gene>
    <name evidence="1" type="ORF">Nepgr_025659</name>
</gene>
<name>A0AAD3T742_NEPGR</name>